<dbReference type="Pfam" id="PF00083">
    <property type="entry name" value="Sugar_tr"/>
    <property type="match status" value="1"/>
</dbReference>
<evidence type="ECO:0000256" key="5">
    <source>
        <dbReference type="ARBA" id="ARBA00022989"/>
    </source>
</evidence>
<comment type="similarity">
    <text evidence="2 7">Belongs to the major facilitator superfamily. Sugar transporter (TC 2.A.1.1) family.</text>
</comment>
<dbReference type="InterPro" id="IPR020846">
    <property type="entry name" value="MFS_dom"/>
</dbReference>
<dbReference type="PROSITE" id="PS50850">
    <property type="entry name" value="MFS"/>
    <property type="match status" value="1"/>
</dbReference>
<protein>
    <recommendedName>
        <fullName evidence="9">Major facilitator superfamily (MFS) profile domain-containing protein</fullName>
    </recommendedName>
</protein>
<feature type="transmembrane region" description="Helical" evidence="8">
    <location>
        <begin position="68"/>
        <end position="86"/>
    </location>
</feature>
<evidence type="ECO:0000256" key="6">
    <source>
        <dbReference type="ARBA" id="ARBA00023136"/>
    </source>
</evidence>
<dbReference type="FunFam" id="1.20.1250.20:FF:000061">
    <property type="entry name" value="MFS sugar transporter"/>
    <property type="match status" value="1"/>
</dbReference>
<evidence type="ECO:0000256" key="7">
    <source>
        <dbReference type="RuleBase" id="RU003346"/>
    </source>
</evidence>
<keyword evidence="5 8" id="KW-1133">Transmembrane helix</keyword>
<feature type="transmembrane region" description="Helical" evidence="8">
    <location>
        <begin position="465"/>
        <end position="488"/>
    </location>
</feature>
<name>A0A0D1X3D0_9EURO</name>
<reference evidence="10 11" key="1">
    <citation type="submission" date="2015-01" db="EMBL/GenBank/DDBJ databases">
        <title>The Genome Sequence of Exophiala sideris CBS121828.</title>
        <authorList>
            <consortium name="The Broad Institute Genomics Platform"/>
            <person name="Cuomo C."/>
            <person name="de Hoog S."/>
            <person name="Gorbushina A."/>
            <person name="Stielow B."/>
            <person name="Teixiera M."/>
            <person name="Abouelleil A."/>
            <person name="Chapman S.B."/>
            <person name="Priest M."/>
            <person name="Young S.K."/>
            <person name="Wortman J."/>
            <person name="Nusbaum C."/>
            <person name="Birren B."/>
        </authorList>
    </citation>
    <scope>NUCLEOTIDE SEQUENCE [LARGE SCALE GENOMIC DNA]</scope>
    <source>
        <strain evidence="10 11">CBS 121828</strain>
    </source>
</reference>
<dbReference type="InterPro" id="IPR003663">
    <property type="entry name" value="Sugar/inositol_transpt"/>
</dbReference>
<dbReference type="GO" id="GO:0005351">
    <property type="term" value="F:carbohydrate:proton symporter activity"/>
    <property type="evidence" value="ECO:0007669"/>
    <property type="project" value="TreeGrafter"/>
</dbReference>
<evidence type="ECO:0000256" key="2">
    <source>
        <dbReference type="ARBA" id="ARBA00010992"/>
    </source>
</evidence>
<evidence type="ECO:0000256" key="1">
    <source>
        <dbReference type="ARBA" id="ARBA00004141"/>
    </source>
</evidence>
<dbReference type="Gene3D" id="1.20.1250.20">
    <property type="entry name" value="MFS general substrate transporter like domains"/>
    <property type="match status" value="1"/>
</dbReference>
<accession>A0A0D1X3D0</accession>
<proteinExistence type="inferred from homology"/>
<feature type="transmembrane region" description="Helical" evidence="8">
    <location>
        <begin position="428"/>
        <end position="453"/>
    </location>
</feature>
<keyword evidence="3 7" id="KW-0813">Transport</keyword>
<feature type="transmembrane region" description="Helical" evidence="8">
    <location>
        <begin position="238"/>
        <end position="259"/>
    </location>
</feature>
<feature type="domain" description="Major facilitator superfamily (MFS) profile" evidence="9">
    <location>
        <begin position="73"/>
        <end position="518"/>
    </location>
</feature>
<dbReference type="NCBIfam" id="TIGR00879">
    <property type="entry name" value="SP"/>
    <property type="match status" value="1"/>
</dbReference>
<dbReference type="PANTHER" id="PTHR48022">
    <property type="entry name" value="PLASTIDIC GLUCOSE TRANSPORTER 4"/>
    <property type="match status" value="1"/>
</dbReference>
<keyword evidence="4 8" id="KW-0812">Transmembrane</keyword>
<feature type="transmembrane region" description="Helical" evidence="8">
    <location>
        <begin position="150"/>
        <end position="171"/>
    </location>
</feature>
<keyword evidence="6 8" id="KW-0472">Membrane</keyword>
<dbReference type="Proteomes" id="UP000053599">
    <property type="component" value="Unassembled WGS sequence"/>
</dbReference>
<dbReference type="HOGENOM" id="CLU_001265_30_3_1"/>
<feature type="transmembrane region" description="Helical" evidence="8">
    <location>
        <begin position="329"/>
        <end position="351"/>
    </location>
</feature>
<feature type="transmembrane region" description="Helical" evidence="8">
    <location>
        <begin position="123"/>
        <end position="141"/>
    </location>
</feature>
<evidence type="ECO:0000313" key="10">
    <source>
        <dbReference type="EMBL" id="KIV82051.1"/>
    </source>
</evidence>
<feature type="transmembrane region" description="Helical" evidence="8">
    <location>
        <begin position="371"/>
        <end position="392"/>
    </location>
</feature>
<feature type="transmembrane region" description="Helical" evidence="8">
    <location>
        <begin position="494"/>
        <end position="514"/>
    </location>
</feature>
<dbReference type="InterPro" id="IPR036259">
    <property type="entry name" value="MFS_trans_sf"/>
</dbReference>
<evidence type="ECO:0000313" key="11">
    <source>
        <dbReference type="Proteomes" id="UP000053599"/>
    </source>
</evidence>
<evidence type="ECO:0000256" key="3">
    <source>
        <dbReference type="ARBA" id="ARBA00022448"/>
    </source>
</evidence>
<dbReference type="SUPFAM" id="SSF103473">
    <property type="entry name" value="MFS general substrate transporter"/>
    <property type="match status" value="1"/>
</dbReference>
<sequence>MRSGADRLAKHPCIALAIKALPIWNNIRHAALPIASRSTYLNLSSSNIDCLLKMHDFSTGSRSLSGRTLSRLIGLACSIAFILFGYEQGVMGGVITGPAFTKQFPSINTTTAKGNTQLQGFTVASYNIGCWAGSLLTMFIGDRFGRKRTIIIGASVLAVGTVIQCSSYSLAQLIVGRIITGTGNGIITSTIPVWHAELSKAQSRGKFITTELSTNVGGVAVAYWVDYGMSYVDNGAQWRFPIALQVFFAVSTILILIPLPETPRWLVKQDKRDEALEILTRLHASDSVADAQRDLLEIEAALYEERIAQAKLNAQGPIRTIFSNGEQRFFYRTMLGVGGMVMQQLSGINLVTYYAPYIFIKSVGFSTRLSALMSGFLSLFYYLSTLIPIFIIDRVGRRILLLCGLIGMGIFMFVLAGTTSVVSFAPGIVATVSLFAYDFFFGVGWIPGPWLLTPEYAPLTIRSQAAALATSSTWIFTFLVAEITPIAISNIEWRTYLIFGCLNFAFFPIIYFFYPETKGKTLEQIDLLFTGPKILINVSDEEMARMQQRQLEQVIDHKAIDLKDTAHMTQAKHVEEA</sequence>
<dbReference type="OrthoDB" id="6133115at2759"/>
<dbReference type="EMBL" id="KN846952">
    <property type="protein sequence ID" value="KIV82051.1"/>
    <property type="molecule type" value="Genomic_DNA"/>
</dbReference>
<dbReference type="PRINTS" id="PR00171">
    <property type="entry name" value="SUGRTRNSPORT"/>
</dbReference>
<feature type="transmembrane region" description="Helical" evidence="8">
    <location>
        <begin position="399"/>
        <end position="422"/>
    </location>
</feature>
<evidence type="ECO:0000256" key="4">
    <source>
        <dbReference type="ARBA" id="ARBA00022692"/>
    </source>
</evidence>
<organism evidence="10 11">
    <name type="scientific">Exophiala sideris</name>
    <dbReference type="NCBI Taxonomy" id="1016849"/>
    <lineage>
        <taxon>Eukaryota</taxon>
        <taxon>Fungi</taxon>
        <taxon>Dikarya</taxon>
        <taxon>Ascomycota</taxon>
        <taxon>Pezizomycotina</taxon>
        <taxon>Eurotiomycetes</taxon>
        <taxon>Chaetothyriomycetidae</taxon>
        <taxon>Chaetothyriales</taxon>
        <taxon>Herpotrichiellaceae</taxon>
        <taxon>Exophiala</taxon>
    </lineage>
</organism>
<dbReference type="PANTHER" id="PTHR48022:SF28">
    <property type="entry name" value="MAJOR FACILITATOR SUPERFAMILY (MFS) PROFILE DOMAIN-CONTAINING PROTEIN-RELATED"/>
    <property type="match status" value="1"/>
</dbReference>
<evidence type="ECO:0000256" key="8">
    <source>
        <dbReference type="SAM" id="Phobius"/>
    </source>
</evidence>
<dbReference type="GO" id="GO:0016020">
    <property type="term" value="C:membrane"/>
    <property type="evidence" value="ECO:0007669"/>
    <property type="project" value="UniProtKB-SubCell"/>
</dbReference>
<dbReference type="InterPro" id="IPR005828">
    <property type="entry name" value="MFS_sugar_transport-like"/>
</dbReference>
<comment type="subcellular location">
    <subcellularLocation>
        <location evidence="1">Membrane</location>
        <topology evidence="1">Multi-pass membrane protein</topology>
    </subcellularLocation>
</comment>
<gene>
    <name evidence="10" type="ORF">PV11_04187</name>
</gene>
<evidence type="ECO:0000259" key="9">
    <source>
        <dbReference type="PROSITE" id="PS50850"/>
    </source>
</evidence>
<dbReference type="InterPro" id="IPR050360">
    <property type="entry name" value="MFS_Sugar_Transporters"/>
</dbReference>
<dbReference type="AlphaFoldDB" id="A0A0D1X3D0"/>